<dbReference type="KEGG" id="meme:HYG87_09115"/>
<dbReference type="CDD" id="cd02440">
    <property type="entry name" value="AdoMet_MTases"/>
    <property type="match status" value="1"/>
</dbReference>
<dbReference type="GO" id="GO:0032259">
    <property type="term" value="P:methylation"/>
    <property type="evidence" value="ECO:0007669"/>
    <property type="project" value="UniProtKB-KW"/>
</dbReference>
<dbReference type="GO" id="GO:0008757">
    <property type="term" value="F:S-adenosylmethionine-dependent methyltransferase activity"/>
    <property type="evidence" value="ECO:0007669"/>
    <property type="project" value="UniProtKB-ARBA"/>
</dbReference>
<comment type="similarity">
    <text evidence="1">Belongs to the methyltransferase superfamily. PrmA family.</text>
</comment>
<evidence type="ECO:0000256" key="1">
    <source>
        <dbReference type="ARBA" id="ARBA00009741"/>
    </source>
</evidence>
<dbReference type="SUPFAM" id="SSF53335">
    <property type="entry name" value="S-adenosyl-L-methionine-dependent methyltransferases"/>
    <property type="match status" value="1"/>
</dbReference>
<dbReference type="GO" id="GO:0003676">
    <property type="term" value="F:nucleic acid binding"/>
    <property type="evidence" value="ECO:0007669"/>
    <property type="project" value="InterPro"/>
</dbReference>
<dbReference type="InterPro" id="IPR007848">
    <property type="entry name" value="Small_mtfrase_dom"/>
</dbReference>
<organism evidence="4 5">
    <name type="scientific">Methanobacterium alkalithermotolerans</name>
    <dbReference type="NCBI Taxonomy" id="2731220"/>
    <lineage>
        <taxon>Archaea</taxon>
        <taxon>Methanobacteriati</taxon>
        <taxon>Methanobacteriota</taxon>
        <taxon>Methanomada group</taxon>
        <taxon>Methanobacteria</taxon>
        <taxon>Methanobacteriales</taxon>
        <taxon>Methanobacteriaceae</taxon>
        <taxon>Methanobacterium</taxon>
    </lineage>
</organism>
<dbReference type="AlphaFoldDB" id="A0A8T8KF40"/>
<dbReference type="PANTHER" id="PTHR23290">
    <property type="entry name" value="RRNA N6-ADENOSINE-METHYLTRANSFERASE METTL5"/>
    <property type="match status" value="1"/>
</dbReference>
<dbReference type="PANTHER" id="PTHR23290:SF0">
    <property type="entry name" value="RRNA N6-ADENOSINE-METHYLTRANSFERASE METTL5"/>
    <property type="match status" value="1"/>
</dbReference>
<evidence type="ECO:0000259" key="3">
    <source>
        <dbReference type="Pfam" id="PF05175"/>
    </source>
</evidence>
<name>A0A8T8KF40_9EURY</name>
<sequence>MNSSPKIIKKKKHLEMALQNIPGHINPKVELEQYSTPSIIASDVLWNAFRLGDIKNKKVADLGCGTGIFAKGTALLGARLVWGMDKDREAIEKAREISKKMSLQDIITYTSLDIHDISRDLNNKFDTVIQNPPFGSQSRSKRGADRVFMEKSLELSPVVYSFHMAETENFLEKYWNKLGSIITHKFYYHFPLPQIYHFHKKELKDIEVIVLRVERNRN</sequence>
<evidence type="ECO:0000256" key="2">
    <source>
        <dbReference type="ARBA" id="ARBA00041374"/>
    </source>
</evidence>
<dbReference type="Gene3D" id="3.40.50.150">
    <property type="entry name" value="Vaccinia Virus protein VP39"/>
    <property type="match status" value="1"/>
</dbReference>
<protein>
    <recommendedName>
        <fullName evidence="2">Methyltransferase-like protein 5</fullName>
    </recommendedName>
</protein>
<dbReference type="Proteomes" id="UP000681041">
    <property type="component" value="Chromosome"/>
</dbReference>
<evidence type="ECO:0000313" key="4">
    <source>
        <dbReference type="EMBL" id="QUH23901.1"/>
    </source>
</evidence>
<reference evidence="4" key="1">
    <citation type="submission" date="2020-07" db="EMBL/GenBank/DDBJ databases">
        <title>Methanobacterium. sp. MethCan genome.</title>
        <authorList>
            <person name="Postec A."/>
            <person name="Quemeneur M."/>
        </authorList>
    </citation>
    <scope>NUCLEOTIDE SEQUENCE</scope>
    <source>
        <strain evidence="4">MethCAN</strain>
    </source>
</reference>
<accession>A0A8T8KF40</accession>
<keyword evidence="4" id="KW-0808">Transferase</keyword>
<dbReference type="InterPro" id="IPR002052">
    <property type="entry name" value="DNA_methylase_N6_adenine_CS"/>
</dbReference>
<keyword evidence="4" id="KW-0489">Methyltransferase</keyword>
<dbReference type="InterPro" id="IPR051720">
    <property type="entry name" value="rRNA_MeTrfase/Polyamine_Synth"/>
</dbReference>
<gene>
    <name evidence="4" type="ORF">HYG87_09115</name>
</gene>
<dbReference type="OrthoDB" id="31271at2157"/>
<dbReference type="Pfam" id="PF05175">
    <property type="entry name" value="MTS"/>
    <property type="match status" value="1"/>
</dbReference>
<feature type="domain" description="Methyltransferase small" evidence="3">
    <location>
        <begin position="41"/>
        <end position="151"/>
    </location>
</feature>
<proteinExistence type="inferred from homology"/>
<dbReference type="PROSITE" id="PS00092">
    <property type="entry name" value="N6_MTASE"/>
    <property type="match status" value="1"/>
</dbReference>
<keyword evidence="5" id="KW-1185">Reference proteome</keyword>
<dbReference type="GeneID" id="64820922"/>
<dbReference type="InterPro" id="IPR029063">
    <property type="entry name" value="SAM-dependent_MTases_sf"/>
</dbReference>
<evidence type="ECO:0000313" key="5">
    <source>
        <dbReference type="Proteomes" id="UP000681041"/>
    </source>
</evidence>
<dbReference type="RefSeq" id="WP_211532858.1">
    <property type="nucleotide sequence ID" value="NZ_CP058560.1"/>
</dbReference>
<dbReference type="EMBL" id="CP058560">
    <property type="protein sequence ID" value="QUH23901.1"/>
    <property type="molecule type" value="Genomic_DNA"/>
</dbReference>